<organism evidence="1 2">
    <name type="scientific">Lishizhenia tianjinensis</name>
    <dbReference type="NCBI Taxonomy" id="477690"/>
    <lineage>
        <taxon>Bacteria</taxon>
        <taxon>Pseudomonadati</taxon>
        <taxon>Bacteroidota</taxon>
        <taxon>Flavobacteriia</taxon>
        <taxon>Flavobacteriales</taxon>
        <taxon>Crocinitomicaceae</taxon>
        <taxon>Lishizhenia</taxon>
    </lineage>
</organism>
<dbReference type="InterPro" id="IPR047690">
    <property type="entry name" value="IPExxxVDY_fam"/>
</dbReference>
<protein>
    <recommendedName>
        <fullName evidence="3">IPExxxVDY family protein</fullName>
    </recommendedName>
</protein>
<reference evidence="1 2" key="1">
    <citation type="submission" date="2016-10" db="EMBL/GenBank/DDBJ databases">
        <authorList>
            <person name="de Groot N.N."/>
        </authorList>
    </citation>
    <scope>NUCLEOTIDE SEQUENCE [LARGE SCALE GENOMIC DNA]</scope>
    <source>
        <strain evidence="1 2">CGMCC 1.7005</strain>
    </source>
</reference>
<proteinExistence type="predicted"/>
<gene>
    <name evidence="1" type="ORF">SAMN05216474_1490</name>
</gene>
<dbReference type="EMBL" id="FPAS01000002">
    <property type="protein sequence ID" value="SFT64031.1"/>
    <property type="molecule type" value="Genomic_DNA"/>
</dbReference>
<accession>A0A1I6ZN22</accession>
<dbReference type="AlphaFoldDB" id="A0A1I6ZN22"/>
<dbReference type="NCBIfam" id="NF033205">
    <property type="entry name" value="IPExxxVDY"/>
    <property type="match status" value="1"/>
</dbReference>
<dbReference type="RefSeq" id="WP_090247741.1">
    <property type="nucleotide sequence ID" value="NZ_FPAS01000002.1"/>
</dbReference>
<evidence type="ECO:0000313" key="1">
    <source>
        <dbReference type="EMBL" id="SFT64031.1"/>
    </source>
</evidence>
<evidence type="ECO:0008006" key="3">
    <source>
        <dbReference type="Google" id="ProtNLM"/>
    </source>
</evidence>
<dbReference type="OrthoDB" id="676614at2"/>
<dbReference type="Proteomes" id="UP000236454">
    <property type="component" value="Unassembled WGS sequence"/>
</dbReference>
<name>A0A1I6ZN22_9FLAO</name>
<evidence type="ECO:0000313" key="2">
    <source>
        <dbReference type="Proteomes" id="UP000236454"/>
    </source>
</evidence>
<keyword evidence="2" id="KW-1185">Reference proteome</keyword>
<dbReference type="STRING" id="477690.SAMN05216474_1490"/>
<sequence>MAKHLLTLESDYDYDLIGICCHHSDYRLCWSLNEALQLGLKKAEEAFAVSNKKGSVVSTHSFYDYIDPVENTEYYLIKNKSEGKYLMPEKQQIDYFLVIRENVSVDIDDLVTQMKTISTILTAVIFDPEELKSADKLIF</sequence>